<dbReference type="OrthoDB" id="4639864at2"/>
<evidence type="ECO:0000313" key="1">
    <source>
        <dbReference type="EMBL" id="TGB42223.1"/>
    </source>
</evidence>
<dbReference type="Proteomes" id="UP000297792">
    <property type="component" value="Unassembled WGS sequence"/>
</dbReference>
<evidence type="ECO:0000313" key="2">
    <source>
        <dbReference type="Proteomes" id="UP000297792"/>
    </source>
</evidence>
<sequence length="47" mass="5055">MGSGSALPQPEWHSSGHLHTRNQLMSFLRASVIAVLLLGVLAVIVLF</sequence>
<accession>A0A4Z0HJ35</accession>
<name>A0A4Z0HJ35_MYCPR</name>
<organism evidence="1 2">
    <name type="scientific">Mycolicibacterium peregrinum</name>
    <name type="common">Mycobacterium peregrinum</name>
    <dbReference type="NCBI Taxonomy" id="43304"/>
    <lineage>
        <taxon>Bacteria</taxon>
        <taxon>Bacillati</taxon>
        <taxon>Actinomycetota</taxon>
        <taxon>Actinomycetes</taxon>
        <taxon>Mycobacteriales</taxon>
        <taxon>Mycobacteriaceae</taxon>
        <taxon>Mycolicibacterium</taxon>
    </lineage>
</organism>
<keyword evidence="2" id="KW-1185">Reference proteome</keyword>
<reference evidence="1 2" key="1">
    <citation type="submission" date="2018-12" db="EMBL/GenBank/DDBJ databases">
        <title>Draft genome sequences of Mycolicibacterium peregrinum isolated from a pig with lymphadenitis and from soil on the same Japanese pig farm.</title>
        <authorList>
            <person name="Komatsu T."/>
            <person name="Ohya K."/>
            <person name="Sawai K."/>
            <person name="Odoi J.O."/>
            <person name="Otsu K."/>
            <person name="Ota A."/>
            <person name="Ito T."/>
            <person name="Kawai M."/>
            <person name="Maruyama F."/>
        </authorList>
    </citation>
    <scope>NUCLEOTIDE SEQUENCE [LARGE SCALE GENOMIC DNA]</scope>
    <source>
        <strain evidence="1 2">138</strain>
    </source>
</reference>
<dbReference type="EMBL" id="RWKA01000007">
    <property type="protein sequence ID" value="TGB42223.1"/>
    <property type="molecule type" value="Genomic_DNA"/>
</dbReference>
<proteinExistence type="predicted"/>
<dbReference type="AlphaFoldDB" id="A0A4Z0HJ35"/>
<comment type="caution">
    <text evidence="1">The sequence shown here is derived from an EMBL/GenBank/DDBJ whole genome shotgun (WGS) entry which is preliminary data.</text>
</comment>
<protein>
    <submittedName>
        <fullName evidence="1">Uncharacterized protein</fullName>
    </submittedName>
</protein>
<gene>
    <name evidence="1" type="ORF">EJD98_14965</name>
</gene>